<dbReference type="Proteomes" id="UP000316621">
    <property type="component" value="Chromosome 3"/>
</dbReference>
<feature type="compositionally biased region" description="Polar residues" evidence="1">
    <location>
        <begin position="24"/>
        <end position="35"/>
    </location>
</feature>
<reference evidence="2 3" key="1">
    <citation type="journal article" date="2018" name="Science">
        <title>The opium poppy genome and morphinan production.</title>
        <authorList>
            <person name="Guo L."/>
            <person name="Winzer T."/>
            <person name="Yang X."/>
            <person name="Li Y."/>
            <person name="Ning Z."/>
            <person name="He Z."/>
            <person name="Teodor R."/>
            <person name="Lu Y."/>
            <person name="Bowser T.A."/>
            <person name="Graham I.A."/>
            <person name="Ye K."/>
        </authorList>
    </citation>
    <scope>NUCLEOTIDE SEQUENCE [LARGE SCALE GENOMIC DNA]</scope>
    <source>
        <strain evidence="3">cv. HN1</strain>
        <tissue evidence="2">Leaves</tissue>
    </source>
</reference>
<name>A0A4Y7J1I7_PAPSO</name>
<keyword evidence="3" id="KW-1185">Reference proteome</keyword>
<gene>
    <name evidence="2" type="ORF">C5167_012665</name>
</gene>
<evidence type="ECO:0000313" key="3">
    <source>
        <dbReference type="Proteomes" id="UP000316621"/>
    </source>
</evidence>
<dbReference type="Gramene" id="RZC53811">
    <property type="protein sequence ID" value="RZC53811"/>
    <property type="gene ID" value="C5167_012665"/>
</dbReference>
<dbReference type="EMBL" id="CM010717">
    <property type="protein sequence ID" value="RZC53811.1"/>
    <property type="molecule type" value="Genomic_DNA"/>
</dbReference>
<accession>A0A4Y7J1I7</accession>
<sequence length="100" mass="11255">MILCKKKKEKIYIHGNNRLVSRPTYPTSSLQTSAPSEYGHASGGKSAARLEPMHCTIGTYGLVVSTQIHTNKNTTLLARQRCFLISWRLDCKRLNYVVDS</sequence>
<feature type="region of interest" description="Disordered" evidence="1">
    <location>
        <begin position="23"/>
        <end position="45"/>
    </location>
</feature>
<evidence type="ECO:0000313" key="2">
    <source>
        <dbReference type="EMBL" id="RZC53811.1"/>
    </source>
</evidence>
<organism evidence="2 3">
    <name type="scientific">Papaver somniferum</name>
    <name type="common">Opium poppy</name>
    <dbReference type="NCBI Taxonomy" id="3469"/>
    <lineage>
        <taxon>Eukaryota</taxon>
        <taxon>Viridiplantae</taxon>
        <taxon>Streptophyta</taxon>
        <taxon>Embryophyta</taxon>
        <taxon>Tracheophyta</taxon>
        <taxon>Spermatophyta</taxon>
        <taxon>Magnoliopsida</taxon>
        <taxon>Ranunculales</taxon>
        <taxon>Papaveraceae</taxon>
        <taxon>Papaveroideae</taxon>
        <taxon>Papaver</taxon>
    </lineage>
</organism>
<proteinExistence type="predicted"/>
<protein>
    <submittedName>
        <fullName evidence="2">Uncharacterized protein</fullName>
    </submittedName>
</protein>
<dbReference type="AlphaFoldDB" id="A0A4Y7J1I7"/>
<evidence type="ECO:0000256" key="1">
    <source>
        <dbReference type="SAM" id="MobiDB-lite"/>
    </source>
</evidence>